<protein>
    <submittedName>
        <fullName evidence="7">Rhomboid family intramembrane serine protease</fullName>
    </submittedName>
</protein>
<sequence length="207" mass="21834">MSSRISISGVRDAVLITGVLIGAVWVVQAINYATDDSLLTHGVTPRRADELPDILTAPFLHFGIGHIVSNTLPLMVLGFLAALRGVARFLLVLLTITVVGGFGVWLTAHSGSNTAGASILVFGLFGYLIVRGFADRRLLDVLIGFAVVALYGSSFATGVLPLAEGVSWQGHLFGLIGGVIAAVAFRRRRPTAHRDTPQPSPDGLPII</sequence>
<evidence type="ECO:0000256" key="5">
    <source>
        <dbReference type="SAM" id="Phobius"/>
    </source>
</evidence>
<evidence type="ECO:0000259" key="6">
    <source>
        <dbReference type="Pfam" id="PF01694"/>
    </source>
</evidence>
<dbReference type="InterPro" id="IPR050925">
    <property type="entry name" value="Rhomboid_protease_S54"/>
</dbReference>
<dbReference type="InterPro" id="IPR022764">
    <property type="entry name" value="Peptidase_S54_rhomboid_dom"/>
</dbReference>
<accession>A0A1T3P0N6</accession>
<dbReference type="PANTHER" id="PTHR43731">
    <property type="entry name" value="RHOMBOID PROTEASE"/>
    <property type="match status" value="1"/>
</dbReference>
<name>A0A1T3P0N6_9ACTN</name>
<keyword evidence="4 5" id="KW-0472">Membrane</keyword>
<dbReference type="SUPFAM" id="SSF144091">
    <property type="entry name" value="Rhomboid-like"/>
    <property type="match status" value="1"/>
</dbReference>
<evidence type="ECO:0000313" key="7">
    <source>
        <dbReference type="EMBL" id="OPC82515.1"/>
    </source>
</evidence>
<dbReference type="RefSeq" id="WP_078976780.1">
    <property type="nucleotide sequence ID" value="NZ_MWQN01000001.1"/>
</dbReference>
<feature type="transmembrane region" description="Helical" evidence="5">
    <location>
        <begin position="168"/>
        <end position="185"/>
    </location>
</feature>
<feature type="transmembrane region" description="Helical" evidence="5">
    <location>
        <begin position="89"/>
        <end position="108"/>
    </location>
</feature>
<keyword evidence="7" id="KW-0645">Protease</keyword>
<reference evidence="7 8" key="1">
    <citation type="submission" date="2017-03" db="EMBL/GenBank/DDBJ databases">
        <title>Draft genome sequence of Streptomyces scabrisporus NF3, endophyte isolated from Amphipterygium adstringens.</title>
        <authorList>
            <person name="Vazquez M."/>
            <person name="Ceapa C.D."/>
            <person name="Rodriguez Luna D."/>
            <person name="Sanchez Esquivel S."/>
        </authorList>
    </citation>
    <scope>NUCLEOTIDE SEQUENCE [LARGE SCALE GENOMIC DNA]</scope>
    <source>
        <strain evidence="7 8">NF3</strain>
    </source>
</reference>
<proteinExistence type="predicted"/>
<dbReference type="GO" id="GO:0004252">
    <property type="term" value="F:serine-type endopeptidase activity"/>
    <property type="evidence" value="ECO:0007669"/>
    <property type="project" value="InterPro"/>
</dbReference>
<dbReference type="Proteomes" id="UP000190037">
    <property type="component" value="Unassembled WGS sequence"/>
</dbReference>
<gene>
    <name evidence="7" type="ORF">B4N89_17625</name>
</gene>
<dbReference type="OrthoDB" id="465874at2"/>
<dbReference type="InterPro" id="IPR035952">
    <property type="entry name" value="Rhomboid-like_sf"/>
</dbReference>
<comment type="subcellular location">
    <subcellularLocation>
        <location evidence="1">Membrane</location>
        <topology evidence="1">Multi-pass membrane protein</topology>
    </subcellularLocation>
</comment>
<keyword evidence="7" id="KW-0378">Hydrolase</keyword>
<dbReference type="PANTHER" id="PTHR43731:SF9">
    <property type="entry name" value="SLR1461 PROTEIN"/>
    <property type="match status" value="1"/>
</dbReference>
<evidence type="ECO:0000313" key="8">
    <source>
        <dbReference type="Proteomes" id="UP000190037"/>
    </source>
</evidence>
<feature type="transmembrane region" description="Helical" evidence="5">
    <location>
        <begin position="12"/>
        <end position="34"/>
    </location>
</feature>
<feature type="transmembrane region" description="Helical" evidence="5">
    <location>
        <begin position="54"/>
        <end position="82"/>
    </location>
</feature>
<keyword evidence="3 5" id="KW-1133">Transmembrane helix</keyword>
<evidence type="ECO:0000256" key="2">
    <source>
        <dbReference type="ARBA" id="ARBA00022692"/>
    </source>
</evidence>
<keyword evidence="2 5" id="KW-0812">Transmembrane</keyword>
<dbReference type="Pfam" id="PF01694">
    <property type="entry name" value="Rhomboid"/>
    <property type="match status" value="1"/>
</dbReference>
<keyword evidence="8" id="KW-1185">Reference proteome</keyword>
<organism evidence="7 8">
    <name type="scientific">Embleya scabrispora</name>
    <dbReference type="NCBI Taxonomy" id="159449"/>
    <lineage>
        <taxon>Bacteria</taxon>
        <taxon>Bacillati</taxon>
        <taxon>Actinomycetota</taxon>
        <taxon>Actinomycetes</taxon>
        <taxon>Kitasatosporales</taxon>
        <taxon>Streptomycetaceae</taxon>
        <taxon>Embleya</taxon>
    </lineage>
</organism>
<feature type="transmembrane region" description="Helical" evidence="5">
    <location>
        <begin position="141"/>
        <end position="162"/>
    </location>
</feature>
<evidence type="ECO:0000256" key="3">
    <source>
        <dbReference type="ARBA" id="ARBA00022989"/>
    </source>
</evidence>
<evidence type="ECO:0000256" key="4">
    <source>
        <dbReference type="ARBA" id="ARBA00023136"/>
    </source>
</evidence>
<dbReference type="Gene3D" id="1.20.1540.10">
    <property type="entry name" value="Rhomboid-like"/>
    <property type="match status" value="1"/>
</dbReference>
<dbReference type="GO" id="GO:0016020">
    <property type="term" value="C:membrane"/>
    <property type="evidence" value="ECO:0007669"/>
    <property type="project" value="UniProtKB-SubCell"/>
</dbReference>
<dbReference type="AlphaFoldDB" id="A0A1T3P0N6"/>
<dbReference type="STRING" id="159449.B4N89_17625"/>
<evidence type="ECO:0000256" key="1">
    <source>
        <dbReference type="ARBA" id="ARBA00004141"/>
    </source>
</evidence>
<feature type="domain" description="Peptidase S54 rhomboid" evidence="6">
    <location>
        <begin position="51"/>
        <end position="187"/>
    </location>
</feature>
<feature type="transmembrane region" description="Helical" evidence="5">
    <location>
        <begin position="114"/>
        <end position="134"/>
    </location>
</feature>
<dbReference type="EMBL" id="MWQN01000001">
    <property type="protein sequence ID" value="OPC82515.1"/>
    <property type="molecule type" value="Genomic_DNA"/>
</dbReference>
<comment type="caution">
    <text evidence="7">The sequence shown here is derived from an EMBL/GenBank/DDBJ whole genome shotgun (WGS) entry which is preliminary data.</text>
</comment>
<dbReference type="GO" id="GO:0006508">
    <property type="term" value="P:proteolysis"/>
    <property type="evidence" value="ECO:0007669"/>
    <property type="project" value="UniProtKB-KW"/>
</dbReference>